<dbReference type="InterPro" id="IPR011008">
    <property type="entry name" value="Dimeric_a/b-barrel"/>
</dbReference>
<keyword evidence="2" id="KW-1185">Reference proteome</keyword>
<dbReference type="SUPFAM" id="SSF54909">
    <property type="entry name" value="Dimeric alpha+beta barrel"/>
    <property type="match status" value="1"/>
</dbReference>
<protein>
    <submittedName>
        <fullName evidence="1">Uncharacterized protein</fullName>
    </submittedName>
</protein>
<evidence type="ECO:0000313" key="2">
    <source>
        <dbReference type="Proteomes" id="UP000444174"/>
    </source>
</evidence>
<accession>A0A843YGX6</accession>
<sequence>MAKFTLSRRSFSLGLGARSLAAASSALPVSAKTGVIDDQTKLFLFGVIPIKPEHFEEAQAALEQLIPLTLAEPGCFCLSVLTMKTP</sequence>
<reference evidence="1 2" key="1">
    <citation type="submission" date="2019-10" db="EMBL/GenBank/DDBJ databases">
        <title>Epibacterium sp. nov., isolated from seawater.</title>
        <authorList>
            <person name="Zhang X."/>
            <person name="Li N."/>
        </authorList>
    </citation>
    <scope>NUCLEOTIDE SEQUENCE [LARGE SCALE GENOMIC DNA]</scope>
    <source>
        <strain evidence="1 2">SM1979</strain>
    </source>
</reference>
<dbReference type="Gene3D" id="3.30.70.100">
    <property type="match status" value="1"/>
</dbReference>
<dbReference type="Proteomes" id="UP000444174">
    <property type="component" value="Unassembled WGS sequence"/>
</dbReference>
<gene>
    <name evidence="1" type="ORF">GFB49_20250</name>
</gene>
<proteinExistence type="predicted"/>
<evidence type="ECO:0000313" key="1">
    <source>
        <dbReference type="EMBL" id="MQQ10790.1"/>
    </source>
</evidence>
<dbReference type="RefSeq" id="WP_153218020.1">
    <property type="nucleotide sequence ID" value="NZ_WIBF01000024.1"/>
</dbReference>
<dbReference type="EMBL" id="WIBF01000024">
    <property type="protein sequence ID" value="MQQ10790.1"/>
    <property type="molecule type" value="Genomic_DNA"/>
</dbReference>
<organism evidence="1 2">
    <name type="scientific">Tritonibacter litoralis</name>
    <dbReference type="NCBI Taxonomy" id="2662264"/>
    <lineage>
        <taxon>Bacteria</taxon>
        <taxon>Pseudomonadati</taxon>
        <taxon>Pseudomonadota</taxon>
        <taxon>Alphaproteobacteria</taxon>
        <taxon>Rhodobacterales</taxon>
        <taxon>Paracoccaceae</taxon>
        <taxon>Tritonibacter</taxon>
    </lineage>
</organism>
<dbReference type="PROSITE" id="PS51318">
    <property type="entry name" value="TAT"/>
    <property type="match status" value="1"/>
</dbReference>
<dbReference type="AlphaFoldDB" id="A0A843YGX6"/>
<name>A0A843YGX6_9RHOB</name>
<comment type="caution">
    <text evidence="1">The sequence shown here is derived from an EMBL/GenBank/DDBJ whole genome shotgun (WGS) entry which is preliminary data.</text>
</comment>
<dbReference type="InterPro" id="IPR006311">
    <property type="entry name" value="TAT_signal"/>
</dbReference>